<dbReference type="Pfam" id="PF23598">
    <property type="entry name" value="LRR_14"/>
    <property type="match status" value="1"/>
</dbReference>
<keyword evidence="1" id="KW-0677">Repeat</keyword>
<dbReference type="Proteomes" id="UP000288805">
    <property type="component" value="Unassembled WGS sequence"/>
</dbReference>
<evidence type="ECO:0000259" key="2">
    <source>
        <dbReference type="Pfam" id="PF23598"/>
    </source>
</evidence>
<sequence>MELPQEVGELHYLEVLDLDGTEIITLPVAIGKLTNLTCLKVSFYGLAKLEALKLYLPEVVLLNDLRNSLSSLKHFRFTVGRHEQRIISRLPLEAAVKLEEEERCLKYVNGECNEIQTIVDAGNGGDVLLGITKVFESSLYEEFKEHLEGPTLSRFSIQSEIFGVVYLSPVDYHFYIEFAKKSPQFRGACGRRLP</sequence>
<dbReference type="Gene3D" id="3.80.10.10">
    <property type="entry name" value="Ribonuclease Inhibitor"/>
    <property type="match status" value="1"/>
</dbReference>
<proteinExistence type="predicted"/>
<comment type="caution">
    <text evidence="3">The sequence shown here is derived from an EMBL/GenBank/DDBJ whole genome shotgun (WGS) entry which is preliminary data.</text>
</comment>
<dbReference type="SUPFAM" id="SSF52058">
    <property type="entry name" value="L domain-like"/>
    <property type="match status" value="1"/>
</dbReference>
<protein>
    <recommendedName>
        <fullName evidence="2">Disease resistance R13L4/SHOC-2-like LRR domain-containing protein</fullName>
    </recommendedName>
</protein>
<organism evidence="3 4">
    <name type="scientific">Vitis vinifera</name>
    <name type="common">Grape</name>
    <dbReference type="NCBI Taxonomy" id="29760"/>
    <lineage>
        <taxon>Eukaryota</taxon>
        <taxon>Viridiplantae</taxon>
        <taxon>Streptophyta</taxon>
        <taxon>Embryophyta</taxon>
        <taxon>Tracheophyta</taxon>
        <taxon>Spermatophyta</taxon>
        <taxon>Magnoliopsida</taxon>
        <taxon>eudicotyledons</taxon>
        <taxon>Gunneridae</taxon>
        <taxon>Pentapetalae</taxon>
        <taxon>rosids</taxon>
        <taxon>Vitales</taxon>
        <taxon>Vitaceae</taxon>
        <taxon>Viteae</taxon>
        <taxon>Vitis</taxon>
    </lineage>
</organism>
<accession>A0A438E2Z5</accession>
<dbReference type="InterPro" id="IPR055414">
    <property type="entry name" value="LRR_R13L4/SHOC2-like"/>
</dbReference>
<dbReference type="AlphaFoldDB" id="A0A438E2Z5"/>
<gene>
    <name evidence="3" type="ORF">CK203_093332</name>
</gene>
<dbReference type="InterPro" id="IPR032675">
    <property type="entry name" value="LRR_dom_sf"/>
</dbReference>
<name>A0A438E2Z5_VITVI</name>
<evidence type="ECO:0000256" key="1">
    <source>
        <dbReference type="ARBA" id="ARBA00022737"/>
    </source>
</evidence>
<dbReference type="EMBL" id="QGNW01001416">
    <property type="protein sequence ID" value="RVW42078.1"/>
    <property type="molecule type" value="Genomic_DNA"/>
</dbReference>
<reference evidence="3 4" key="1">
    <citation type="journal article" date="2018" name="PLoS Genet.">
        <title>Population sequencing reveals clonal diversity and ancestral inbreeding in the grapevine cultivar Chardonnay.</title>
        <authorList>
            <person name="Roach M.J."/>
            <person name="Johnson D.L."/>
            <person name="Bohlmann J."/>
            <person name="van Vuuren H.J."/>
            <person name="Jones S.J."/>
            <person name="Pretorius I.S."/>
            <person name="Schmidt S.A."/>
            <person name="Borneman A.R."/>
        </authorList>
    </citation>
    <scope>NUCLEOTIDE SEQUENCE [LARGE SCALE GENOMIC DNA]</scope>
    <source>
        <strain evidence="4">cv. Chardonnay</strain>
        <tissue evidence="3">Leaf</tissue>
    </source>
</reference>
<evidence type="ECO:0000313" key="4">
    <source>
        <dbReference type="Proteomes" id="UP000288805"/>
    </source>
</evidence>
<evidence type="ECO:0000313" key="3">
    <source>
        <dbReference type="EMBL" id="RVW42078.1"/>
    </source>
</evidence>
<feature type="domain" description="Disease resistance R13L4/SHOC-2-like LRR" evidence="2">
    <location>
        <begin position="2"/>
        <end position="79"/>
    </location>
</feature>